<dbReference type="Proteomes" id="UP001315686">
    <property type="component" value="Unassembled WGS sequence"/>
</dbReference>
<dbReference type="EMBL" id="JADQAZ010000003">
    <property type="protein sequence ID" value="MBT0958540.1"/>
    <property type="molecule type" value="Genomic_DNA"/>
</dbReference>
<accession>A0AAP2G4Q5</accession>
<sequence length="110" mass="11565">MRLIKLLVVFCLIGGAAFVTKPGAERLTGLMHAHVVDKIVTADADVSSNAALAVMKVTCTLDRGACAELVAAGIKPQIEDLKLARLASAQIDSSTLRCLGVFTTGFCWGF</sequence>
<dbReference type="AlphaFoldDB" id="A0AAP2G4Q5"/>
<protein>
    <submittedName>
        <fullName evidence="1">Uncharacterized protein</fullName>
    </submittedName>
</protein>
<evidence type="ECO:0000313" key="2">
    <source>
        <dbReference type="Proteomes" id="UP001315686"/>
    </source>
</evidence>
<keyword evidence="2" id="KW-1185">Reference proteome</keyword>
<reference evidence="1 2" key="1">
    <citation type="journal article" date="2021" name="Arch. Microbiol.">
        <title>Harenicola maris gen. nov., sp. nov. isolated from the Sea of Japan shallow sediments.</title>
        <authorList>
            <person name="Romanenko L.A."/>
            <person name="Kurilenko V.V."/>
            <person name="Chernysheva N.Y."/>
            <person name="Tekutyeva L.A."/>
            <person name="Velansky P.V."/>
            <person name="Svetashev V.I."/>
            <person name="Isaeva M.P."/>
        </authorList>
    </citation>
    <scope>NUCLEOTIDE SEQUENCE [LARGE SCALE GENOMIC DNA]</scope>
    <source>
        <strain evidence="1 2">KMM 3653</strain>
    </source>
</reference>
<proteinExistence type="predicted"/>
<dbReference type="RefSeq" id="WP_327794771.1">
    <property type="nucleotide sequence ID" value="NZ_JADQAZ010000003.1"/>
</dbReference>
<name>A0AAP2G4Q5_9RHOB</name>
<organism evidence="1 2">
    <name type="scientific">Harenicola maris</name>
    <dbReference type="NCBI Taxonomy" id="2841044"/>
    <lineage>
        <taxon>Bacteria</taxon>
        <taxon>Pseudomonadati</taxon>
        <taxon>Pseudomonadota</taxon>
        <taxon>Alphaproteobacteria</taxon>
        <taxon>Rhodobacterales</taxon>
        <taxon>Paracoccaceae</taxon>
        <taxon>Harenicola</taxon>
    </lineage>
</organism>
<gene>
    <name evidence="1" type="ORF">IV417_14215</name>
</gene>
<comment type="caution">
    <text evidence="1">The sequence shown here is derived from an EMBL/GenBank/DDBJ whole genome shotgun (WGS) entry which is preliminary data.</text>
</comment>
<evidence type="ECO:0000313" key="1">
    <source>
        <dbReference type="EMBL" id="MBT0958540.1"/>
    </source>
</evidence>